<keyword evidence="1" id="KW-0812">Transmembrane</keyword>
<reference evidence="2 3" key="1">
    <citation type="submission" date="2018-05" db="EMBL/GenBank/DDBJ databases">
        <title>Genome sequencing and assembly of the regulated plant pathogen Lachnellula willkommii and related sister species for the development of diagnostic species identification markers.</title>
        <authorList>
            <person name="Giroux E."/>
            <person name="Bilodeau G."/>
        </authorList>
    </citation>
    <scope>NUCLEOTIDE SEQUENCE [LARGE SCALE GENOMIC DNA]</scope>
    <source>
        <strain evidence="2 3">CBS 268.59</strain>
    </source>
</reference>
<accession>A0A8T9C706</accession>
<evidence type="ECO:0000256" key="1">
    <source>
        <dbReference type="SAM" id="Phobius"/>
    </source>
</evidence>
<organism evidence="2 3">
    <name type="scientific">Lachnellula suecica</name>
    <dbReference type="NCBI Taxonomy" id="602035"/>
    <lineage>
        <taxon>Eukaryota</taxon>
        <taxon>Fungi</taxon>
        <taxon>Dikarya</taxon>
        <taxon>Ascomycota</taxon>
        <taxon>Pezizomycotina</taxon>
        <taxon>Leotiomycetes</taxon>
        <taxon>Helotiales</taxon>
        <taxon>Lachnaceae</taxon>
        <taxon>Lachnellula</taxon>
    </lineage>
</organism>
<proteinExistence type="predicted"/>
<dbReference type="Proteomes" id="UP000469558">
    <property type="component" value="Unassembled WGS sequence"/>
</dbReference>
<sequence length="106" mass="12062">MGALLRKIAARRSDDALQSQLMGLKWVLVTLRLNTLGAAAYAIKWASEWLTQFVVSREVVQEDFRHFGATYQWLHIMVILAGLAHTIGLLQAFDFLHTHPTECRNL</sequence>
<keyword evidence="1" id="KW-0472">Membrane</keyword>
<keyword evidence="1" id="KW-1133">Transmembrane helix</keyword>
<gene>
    <name evidence="2" type="ORF">LSUE1_G006254</name>
</gene>
<evidence type="ECO:0000313" key="3">
    <source>
        <dbReference type="Proteomes" id="UP000469558"/>
    </source>
</evidence>
<dbReference type="EMBL" id="QGMK01000886">
    <property type="protein sequence ID" value="TVY76017.1"/>
    <property type="molecule type" value="Genomic_DNA"/>
</dbReference>
<keyword evidence="3" id="KW-1185">Reference proteome</keyword>
<feature type="transmembrane region" description="Helical" evidence="1">
    <location>
        <begin position="73"/>
        <end position="96"/>
    </location>
</feature>
<dbReference type="AlphaFoldDB" id="A0A8T9C706"/>
<evidence type="ECO:0000313" key="2">
    <source>
        <dbReference type="EMBL" id="TVY76017.1"/>
    </source>
</evidence>
<comment type="caution">
    <text evidence="2">The sequence shown here is derived from an EMBL/GenBank/DDBJ whole genome shotgun (WGS) entry which is preliminary data.</text>
</comment>
<feature type="transmembrane region" description="Helical" evidence="1">
    <location>
        <begin position="21"/>
        <end position="43"/>
    </location>
</feature>
<protein>
    <submittedName>
        <fullName evidence="2">Uncharacterized protein</fullName>
    </submittedName>
</protein>
<name>A0A8T9C706_9HELO</name>
<dbReference type="OrthoDB" id="529367at2759"/>